<evidence type="ECO:0000259" key="17">
    <source>
        <dbReference type="Pfam" id="PF21404"/>
    </source>
</evidence>
<feature type="binding site" evidence="14">
    <location>
        <position position="284"/>
    </location>
    <ligand>
        <name>Mg(2+)</name>
        <dbReference type="ChEBI" id="CHEBI:18420"/>
    </ligand>
</feature>
<evidence type="ECO:0000256" key="11">
    <source>
        <dbReference type="PIRNR" id="PIRNR016408"/>
    </source>
</evidence>
<evidence type="ECO:0000313" key="20">
    <source>
        <dbReference type="Proteomes" id="UP000031516"/>
    </source>
</evidence>
<evidence type="ECO:0000256" key="8">
    <source>
        <dbReference type="ARBA" id="ARBA00023235"/>
    </source>
</evidence>
<feature type="domain" description="Alpha-D-phosphohexomutase alpha/beta/alpha" evidence="16">
    <location>
        <begin position="53"/>
        <end position="83"/>
    </location>
</feature>
<dbReference type="InterPro" id="IPR049023">
    <property type="entry name" value="AMG1_II"/>
</dbReference>
<dbReference type="SUPFAM" id="SSF53738">
    <property type="entry name" value="Phosphoglucomutase, first 3 domains"/>
    <property type="match status" value="3"/>
</dbReference>
<organism evidence="19 20">
    <name type="scientific">Kluyveromyces dobzhanskii CBS 2104</name>
    <dbReference type="NCBI Taxonomy" id="1427455"/>
    <lineage>
        <taxon>Eukaryota</taxon>
        <taxon>Fungi</taxon>
        <taxon>Dikarya</taxon>
        <taxon>Ascomycota</taxon>
        <taxon>Saccharomycotina</taxon>
        <taxon>Saccharomycetes</taxon>
        <taxon>Saccharomycetales</taxon>
        <taxon>Saccharomycetaceae</taxon>
        <taxon>Kluyveromyces</taxon>
    </lineage>
</organism>
<dbReference type="FunFam" id="3.40.120.10:FF:000013">
    <property type="entry name" value="Phosphoacetylglucosamine mutase"/>
    <property type="match status" value="1"/>
</dbReference>
<dbReference type="Pfam" id="PF21404">
    <property type="entry name" value="AMG1_III"/>
    <property type="match status" value="1"/>
</dbReference>
<comment type="similarity">
    <text evidence="3 11">Belongs to the phosphohexose mutase family.</text>
</comment>
<dbReference type="GO" id="GO:0004610">
    <property type="term" value="F:phosphoacetylglucosamine mutase activity"/>
    <property type="evidence" value="ECO:0007669"/>
    <property type="project" value="UniProtKB-UniRule"/>
</dbReference>
<evidence type="ECO:0000256" key="13">
    <source>
        <dbReference type="PIRSR" id="PIRSR016408-2"/>
    </source>
</evidence>
<evidence type="ECO:0000256" key="14">
    <source>
        <dbReference type="PIRSR" id="PIRSR016408-3"/>
    </source>
</evidence>
<dbReference type="EC" id="5.4.2.3" evidence="4 11"/>
<accession>A0A0A8L5F2</accession>
<dbReference type="InterPro" id="IPR005843">
    <property type="entry name" value="A-D-PHexomutase_C"/>
</dbReference>
<dbReference type="PIRSF" id="PIRSF016408">
    <property type="entry name" value="PAGM"/>
    <property type="match status" value="1"/>
</dbReference>
<comment type="cofactor">
    <cofactor evidence="11 14">
        <name>Mg(2+)</name>
        <dbReference type="ChEBI" id="CHEBI:18420"/>
    </cofactor>
    <text evidence="11 14">Binds 1 Mg(2+) ion per subunit.</text>
</comment>
<dbReference type="SUPFAM" id="SSF55957">
    <property type="entry name" value="Phosphoglucomutase, C-terminal domain"/>
    <property type="match status" value="1"/>
</dbReference>
<dbReference type="EMBL" id="CCBQ010000025">
    <property type="protein sequence ID" value="CDO93437.1"/>
    <property type="molecule type" value="Genomic_DNA"/>
</dbReference>
<comment type="pathway">
    <text evidence="2 11">Nucleotide-sugar biosynthesis; UDP-N-acetyl-alpha-D-glucosamine biosynthesis; N-acetyl-alpha-D-glucosamine 1-phosphate from alpha-D-glucosamine 6-phosphate (route I): step 2/2.</text>
</comment>
<feature type="domain" description="Alpha-D-phosphohexomutase alpha/beta/alpha" evidence="16">
    <location>
        <begin position="108"/>
        <end position="172"/>
    </location>
</feature>
<dbReference type="Pfam" id="PF00408">
    <property type="entry name" value="PGM_PMM_IV"/>
    <property type="match status" value="1"/>
</dbReference>
<comment type="catalytic activity">
    <reaction evidence="1 11">
        <text>N-acetyl-alpha-D-glucosamine 1-phosphate = N-acetyl-D-glucosamine 6-phosphate</text>
        <dbReference type="Rhea" id="RHEA:23804"/>
        <dbReference type="ChEBI" id="CHEBI:57513"/>
        <dbReference type="ChEBI" id="CHEBI:57776"/>
        <dbReference type="EC" id="5.4.2.3"/>
    </reaction>
</comment>
<evidence type="ECO:0000256" key="10">
    <source>
        <dbReference type="ARBA" id="ARBA00032065"/>
    </source>
</evidence>
<dbReference type="Gene3D" id="3.40.120.10">
    <property type="entry name" value="Alpha-D-Glucose-1,6-Bisphosphate, subunit A, domain 3"/>
    <property type="match status" value="2"/>
</dbReference>
<dbReference type="PROSITE" id="PS00710">
    <property type="entry name" value="PGM_PMM"/>
    <property type="match status" value="1"/>
</dbReference>
<dbReference type="InterPro" id="IPR016055">
    <property type="entry name" value="A-D-PHexomutase_a/b/a-I/II/III"/>
</dbReference>
<evidence type="ECO:0000256" key="5">
    <source>
        <dbReference type="ARBA" id="ARBA00022553"/>
    </source>
</evidence>
<comment type="caution">
    <text evidence="19">The sequence shown here is derived from an EMBL/GenBank/DDBJ whole genome shotgun (WGS) entry which is preliminary data.</text>
</comment>
<dbReference type="GO" id="GO:0000287">
    <property type="term" value="F:magnesium ion binding"/>
    <property type="evidence" value="ECO:0007669"/>
    <property type="project" value="InterPro"/>
</dbReference>
<proteinExistence type="inferred from homology"/>
<feature type="binding site" description="via phosphate group" evidence="14">
    <location>
        <position position="61"/>
    </location>
    <ligand>
        <name>Mg(2+)</name>
        <dbReference type="ChEBI" id="CHEBI:18420"/>
    </ligand>
</feature>
<evidence type="ECO:0000256" key="2">
    <source>
        <dbReference type="ARBA" id="ARBA00004865"/>
    </source>
</evidence>
<dbReference type="InterPro" id="IPR036900">
    <property type="entry name" value="A-D-PHexomutase_C_sf"/>
</dbReference>
<comment type="function">
    <text evidence="11">Catalyzes the conversion of GlcNAc-6-P into GlcNAc-1-P during the synthesis of uridine diphosphate/UDP-GlcNAc, which is a biosynthetic precursor of chitin and also supplies the amino sugars for N-linked oligosaccharides of glycoproteins.</text>
</comment>
<keyword evidence="20" id="KW-1185">Reference proteome</keyword>
<dbReference type="GO" id="GO:0005975">
    <property type="term" value="P:carbohydrate metabolic process"/>
    <property type="evidence" value="ECO:0007669"/>
    <property type="project" value="InterPro"/>
</dbReference>
<evidence type="ECO:0000259" key="16">
    <source>
        <dbReference type="Pfam" id="PF02878"/>
    </source>
</evidence>
<dbReference type="InterPro" id="IPR016657">
    <property type="entry name" value="PAGM"/>
</dbReference>
<evidence type="ECO:0000256" key="6">
    <source>
        <dbReference type="ARBA" id="ARBA00022723"/>
    </source>
</evidence>
<keyword evidence="8 11" id="KW-0413">Isomerase</keyword>
<gene>
    <name evidence="19" type="ORF">KLDO_g1734</name>
</gene>
<evidence type="ECO:0000256" key="9">
    <source>
        <dbReference type="ARBA" id="ARBA00031926"/>
    </source>
</evidence>
<dbReference type="Pfam" id="PF02878">
    <property type="entry name" value="PGM_PMM_I"/>
    <property type="match status" value="2"/>
</dbReference>
<evidence type="ECO:0000256" key="1">
    <source>
        <dbReference type="ARBA" id="ARBA00000558"/>
    </source>
</evidence>
<dbReference type="InterPro" id="IPR016066">
    <property type="entry name" value="A-D-PHexomutase_CS"/>
</dbReference>
<dbReference type="InterPro" id="IPR005844">
    <property type="entry name" value="A-D-PHexomutase_a/b/a-I"/>
</dbReference>
<evidence type="ECO:0000256" key="4">
    <source>
        <dbReference type="ARBA" id="ARBA00012731"/>
    </source>
</evidence>
<feature type="binding site" evidence="14">
    <location>
        <position position="282"/>
    </location>
    <ligand>
        <name>Mg(2+)</name>
        <dbReference type="ChEBI" id="CHEBI:18420"/>
    </ligand>
</feature>
<dbReference type="Gene3D" id="3.30.310.50">
    <property type="entry name" value="Alpha-D-phosphohexomutase, C-terminal domain"/>
    <property type="match status" value="1"/>
</dbReference>
<dbReference type="InterPro" id="IPR049022">
    <property type="entry name" value="AMG1_III"/>
</dbReference>
<dbReference type="AlphaFoldDB" id="A0A0A8L5F2"/>
<protein>
    <recommendedName>
        <fullName evidence="4 11">Phosphoacetylglucosamine mutase</fullName>
        <shortName evidence="11">PAGM</shortName>
        <ecNumber evidence="4 11">5.4.2.3</ecNumber>
    </recommendedName>
    <alternativeName>
        <fullName evidence="10 11">Acetylglucosamine phosphomutase</fullName>
    </alternativeName>
    <alternativeName>
        <fullName evidence="9 11">N-acetylglucosamine-phosphate mutase</fullName>
    </alternativeName>
</protein>
<keyword evidence="5" id="KW-0597">Phosphoprotein</keyword>
<evidence type="ECO:0000313" key="19">
    <source>
        <dbReference type="EMBL" id="CDO93437.1"/>
    </source>
</evidence>
<dbReference type="UniPathway" id="UPA00113">
    <property type="reaction ID" value="UER00530"/>
</dbReference>
<dbReference type="CDD" id="cd03086">
    <property type="entry name" value="PGM3"/>
    <property type="match status" value="1"/>
</dbReference>
<feature type="binding site" evidence="14">
    <location>
        <position position="280"/>
    </location>
    <ligand>
        <name>Mg(2+)</name>
        <dbReference type="ChEBI" id="CHEBI:18420"/>
    </ligand>
</feature>
<feature type="domain" description="Alpha-D-phosphohexomutase C-terminal" evidence="15">
    <location>
        <begin position="484"/>
        <end position="533"/>
    </location>
</feature>
<keyword evidence="6 11" id="KW-0479">Metal-binding</keyword>
<evidence type="ECO:0000256" key="12">
    <source>
        <dbReference type="PIRSR" id="PIRSR016408-1"/>
    </source>
</evidence>
<dbReference type="FunFam" id="3.30.310.50:FF:000003">
    <property type="entry name" value="Phosphoacetylglucosamine mutase"/>
    <property type="match status" value="1"/>
</dbReference>
<evidence type="ECO:0000256" key="3">
    <source>
        <dbReference type="ARBA" id="ARBA00010231"/>
    </source>
</evidence>
<dbReference type="PANTHER" id="PTHR45955">
    <property type="entry name" value="PHOSPHOACETYLGLUCOSAMINE MUTASE"/>
    <property type="match status" value="1"/>
</dbReference>
<feature type="binding site" evidence="13">
    <location>
        <begin position="507"/>
        <end position="511"/>
    </location>
    <ligand>
        <name>substrate</name>
    </ligand>
</feature>
<keyword evidence="7 11" id="KW-0460">Magnesium</keyword>
<reference evidence="19 20" key="1">
    <citation type="submission" date="2014-03" db="EMBL/GenBank/DDBJ databases">
        <title>The genome of Kluyveromyces dobzhanskii.</title>
        <authorList>
            <person name="Nystedt B."/>
            <person name="Astrom S."/>
        </authorList>
    </citation>
    <scope>NUCLEOTIDE SEQUENCE [LARGE SCALE GENOMIC DNA]</scope>
    <source>
        <strain evidence="19 20">CBS 2104</strain>
    </source>
</reference>
<feature type="binding site" evidence="13">
    <location>
        <position position="516"/>
    </location>
    <ligand>
        <name>substrate</name>
    </ligand>
</feature>
<evidence type="ECO:0000259" key="15">
    <source>
        <dbReference type="Pfam" id="PF00408"/>
    </source>
</evidence>
<dbReference type="Pfam" id="PF21405">
    <property type="entry name" value="AMG1_II"/>
    <property type="match status" value="1"/>
</dbReference>
<dbReference type="GO" id="GO:0006048">
    <property type="term" value="P:UDP-N-acetylglucosamine biosynthetic process"/>
    <property type="evidence" value="ECO:0007669"/>
    <property type="project" value="UniProtKB-UniRule"/>
</dbReference>
<evidence type="ECO:0000259" key="18">
    <source>
        <dbReference type="Pfam" id="PF21405"/>
    </source>
</evidence>
<sequence length="542" mass="59575">MSFQELYNKHCKQGHHYTYGTAGFRAHNSVLDTVMFTTGIVAVLRSIYLKSKFVGVMITASHNPPEDNGVKIVEPHGEMLVQNWEPIATKLANSASAGFTQLESALKAITDELHIDTTQLACITVARDSRESGPRLLAALRAGISVFSNVKIVDFELLTTPQLHFLTHTLNSSSSPSTVKESAYYDHFISMWNQLTQLHHVTELPFHLTIDCANGIGADKVKELIAQAGSVLASSLSTVNGKTDTFQLLNESCGADFVKTNQTFPANCSPEPSQLYCSFDGDADRVVFYYMDDKENKFHLLDGDKIATLLAKLLADLLHQCGLSDTLNLGVVQTAYANGSSTKYISDDLKIPVSCTKTGVKHLHHEAVSNYDIGVYFEANGHGTVIFSSKFVETIDIALQETSKTNKNKHESLLSLQLFSQLINQTVGDAISDMLAVVATLSILKLKPEDWDQCYHDLPNRLTKVIVPDRSVFVSTNAERQLVSPEGLQAKIDELVAKYPKSRSFVRASGTEDAVRVYAEADTTENAIELATKVGEQVKLHD</sequence>
<dbReference type="PANTHER" id="PTHR45955:SF1">
    <property type="entry name" value="PHOSPHOACETYLGLUCOSAMINE MUTASE"/>
    <property type="match status" value="1"/>
</dbReference>
<evidence type="ECO:0000256" key="7">
    <source>
        <dbReference type="ARBA" id="ARBA00022842"/>
    </source>
</evidence>
<name>A0A0A8L5F2_9SACH</name>
<feature type="domain" description="Phosphoacetylglucosamine mutase AMG1" evidence="18">
    <location>
        <begin position="179"/>
        <end position="287"/>
    </location>
</feature>
<feature type="binding site" evidence="13">
    <location>
        <begin position="378"/>
        <end position="380"/>
    </location>
    <ligand>
        <name>substrate</name>
    </ligand>
</feature>
<feature type="domain" description="Phosphoacetylglucosamine mutase AMG1" evidence="17">
    <location>
        <begin position="302"/>
        <end position="443"/>
    </location>
</feature>
<dbReference type="Proteomes" id="UP000031516">
    <property type="component" value="Unassembled WGS sequence"/>
</dbReference>
<feature type="active site" description="Phosphoserine intermediate" evidence="12">
    <location>
        <position position="61"/>
    </location>
</feature>
<dbReference type="OrthoDB" id="1928at2759"/>